<reference evidence="2" key="1">
    <citation type="submission" date="2025-08" db="UniProtKB">
        <authorList>
            <consortium name="RefSeq"/>
        </authorList>
    </citation>
    <scope>IDENTIFICATION</scope>
</reference>
<dbReference type="InterPro" id="IPR052929">
    <property type="entry name" value="RNase_H-like_EbsB-rel"/>
</dbReference>
<dbReference type="GO" id="GO:0004523">
    <property type="term" value="F:RNA-DNA hybrid ribonuclease activity"/>
    <property type="evidence" value="ECO:0007669"/>
    <property type="project" value="InterPro"/>
</dbReference>
<dbReference type="SUPFAM" id="SSF53098">
    <property type="entry name" value="Ribonuclease H-like"/>
    <property type="match status" value="1"/>
</dbReference>
<dbReference type="KEGG" id="nta:107780002"/>
<dbReference type="PANTHER" id="PTHR47074">
    <property type="entry name" value="BNAC02G40300D PROTEIN"/>
    <property type="match status" value="1"/>
</dbReference>
<dbReference type="OrthoDB" id="1226698at2759"/>
<dbReference type="PaxDb" id="4097-A0A1S3YUP0"/>
<dbReference type="GO" id="GO:0003676">
    <property type="term" value="F:nucleic acid binding"/>
    <property type="evidence" value="ECO:0007669"/>
    <property type="project" value="InterPro"/>
</dbReference>
<feature type="domain" description="RNase H type-1" evidence="1">
    <location>
        <begin position="73"/>
        <end position="144"/>
    </location>
</feature>
<dbReference type="CDD" id="cd06222">
    <property type="entry name" value="RNase_H_like"/>
    <property type="match status" value="1"/>
</dbReference>
<name>A0A1S3YUP0_TOBAC</name>
<organism evidence="2">
    <name type="scientific">Nicotiana tabacum</name>
    <name type="common">Common tobacco</name>
    <dbReference type="NCBI Taxonomy" id="4097"/>
    <lineage>
        <taxon>Eukaryota</taxon>
        <taxon>Viridiplantae</taxon>
        <taxon>Streptophyta</taxon>
        <taxon>Embryophyta</taxon>
        <taxon>Tracheophyta</taxon>
        <taxon>Spermatophyta</taxon>
        <taxon>Magnoliopsida</taxon>
        <taxon>eudicotyledons</taxon>
        <taxon>Gunneridae</taxon>
        <taxon>Pentapetalae</taxon>
        <taxon>asterids</taxon>
        <taxon>lamiids</taxon>
        <taxon>Solanales</taxon>
        <taxon>Solanaceae</taxon>
        <taxon>Nicotianoideae</taxon>
        <taxon>Nicotianeae</taxon>
        <taxon>Nicotiana</taxon>
    </lineage>
</organism>
<dbReference type="InterPro" id="IPR036397">
    <property type="entry name" value="RNaseH_sf"/>
</dbReference>
<dbReference type="SMR" id="A0A1S3YUP0"/>
<accession>A0A1S3YUP0</accession>
<dbReference type="Gene3D" id="3.30.420.10">
    <property type="entry name" value="Ribonuclease H-like superfamily/Ribonuclease H"/>
    <property type="match status" value="1"/>
</dbReference>
<gene>
    <name evidence="2" type="primary">LOC107780002</name>
</gene>
<sequence>MWELWKRRNSHKYGEVVTISRVIYQVSTTLQSLVKVRKPTLQNVPHRWPDLIQKLEQYTLALKVTKVIWEFPTEGWIKVNTDGASRGNPERSSVGYVLRDEEGDVIFTLGREIPQTTNNEVETIVILEAMRYCVGNCSVLNGAA</sequence>
<dbReference type="OMA" id="FCGRNDE"/>
<dbReference type="InterPro" id="IPR002156">
    <property type="entry name" value="RNaseH_domain"/>
</dbReference>
<protein>
    <recommendedName>
        <fullName evidence="1">RNase H type-1 domain-containing protein</fullName>
    </recommendedName>
</protein>
<dbReference type="InterPro" id="IPR044730">
    <property type="entry name" value="RNase_H-like_dom_plant"/>
</dbReference>
<dbReference type="RefSeq" id="XP_016455996.1">
    <property type="nucleotide sequence ID" value="XM_016600510.1"/>
</dbReference>
<dbReference type="AlphaFoldDB" id="A0A1S3YUP0"/>
<evidence type="ECO:0000313" key="2">
    <source>
        <dbReference type="RefSeq" id="XP_016455996.1"/>
    </source>
</evidence>
<proteinExistence type="predicted"/>
<evidence type="ECO:0000259" key="1">
    <source>
        <dbReference type="PROSITE" id="PS50879"/>
    </source>
</evidence>
<dbReference type="PROSITE" id="PS50879">
    <property type="entry name" value="RNASE_H_1"/>
    <property type="match status" value="1"/>
</dbReference>
<dbReference type="PANTHER" id="PTHR47074:SF21">
    <property type="entry name" value="RNASE H TYPE-1 DOMAIN-CONTAINING PROTEIN"/>
    <property type="match status" value="1"/>
</dbReference>
<dbReference type="InterPro" id="IPR012337">
    <property type="entry name" value="RNaseH-like_sf"/>
</dbReference>